<proteinExistence type="predicted"/>
<sequence length="127" mass="13786">MLGGKDLKQFNSDFLEQNSQSLLHRLSGSKMLCLLEASKVDDALALVTDLSDNLEDRTLENCTLIYNTLLEGTFGECSDLTKEYFLKCRTVFPLATVFAKDDGAVGSVNGLEGAQTAINEPLCDGEA</sequence>
<comment type="caution">
    <text evidence="1">The sequence shown here is derived from an EMBL/GenBank/DDBJ whole genome shotgun (WGS) entry which is preliminary data.</text>
</comment>
<dbReference type="OrthoDB" id="10263032at2759"/>
<keyword evidence="2" id="KW-1185">Reference proteome</keyword>
<evidence type="ECO:0000313" key="2">
    <source>
        <dbReference type="Proteomes" id="UP001163046"/>
    </source>
</evidence>
<name>A0A9W9Z6S3_9CNID</name>
<dbReference type="EMBL" id="MU826403">
    <property type="protein sequence ID" value="KAJ7376308.1"/>
    <property type="molecule type" value="Genomic_DNA"/>
</dbReference>
<evidence type="ECO:0000313" key="1">
    <source>
        <dbReference type="EMBL" id="KAJ7376308.1"/>
    </source>
</evidence>
<accession>A0A9W9Z6S3</accession>
<reference evidence="1" key="1">
    <citation type="submission" date="2023-01" db="EMBL/GenBank/DDBJ databases">
        <title>Genome assembly of the deep-sea coral Lophelia pertusa.</title>
        <authorList>
            <person name="Herrera S."/>
            <person name="Cordes E."/>
        </authorList>
    </citation>
    <scope>NUCLEOTIDE SEQUENCE</scope>
    <source>
        <strain evidence="1">USNM1676648</strain>
        <tissue evidence="1">Polyp</tissue>
    </source>
</reference>
<gene>
    <name evidence="1" type="primary">NAA15_2</name>
    <name evidence="1" type="ORF">OS493_035448</name>
</gene>
<dbReference type="Proteomes" id="UP001163046">
    <property type="component" value="Unassembled WGS sequence"/>
</dbReference>
<dbReference type="AlphaFoldDB" id="A0A9W9Z6S3"/>
<organism evidence="1 2">
    <name type="scientific">Desmophyllum pertusum</name>
    <dbReference type="NCBI Taxonomy" id="174260"/>
    <lineage>
        <taxon>Eukaryota</taxon>
        <taxon>Metazoa</taxon>
        <taxon>Cnidaria</taxon>
        <taxon>Anthozoa</taxon>
        <taxon>Hexacorallia</taxon>
        <taxon>Scleractinia</taxon>
        <taxon>Caryophylliina</taxon>
        <taxon>Caryophylliidae</taxon>
        <taxon>Desmophyllum</taxon>
    </lineage>
</organism>
<protein>
    <submittedName>
        <fullName evidence="1">N-alpha-acetyltransferase 15, NatA auxiliary subunit</fullName>
    </submittedName>
</protein>